<evidence type="ECO:0000313" key="9">
    <source>
        <dbReference type="Proteomes" id="UP001240643"/>
    </source>
</evidence>
<proteinExistence type="inferred from homology"/>
<dbReference type="HAMAP" id="MF_01333_B">
    <property type="entry name" value="Ribosomal_uL5_B"/>
    <property type="match status" value="1"/>
</dbReference>
<dbReference type="InterPro" id="IPR031310">
    <property type="entry name" value="Ribosomal_uL5_N"/>
</dbReference>
<evidence type="ECO:0000259" key="6">
    <source>
        <dbReference type="Pfam" id="PF00281"/>
    </source>
</evidence>
<feature type="domain" description="Large ribosomal subunit protein uL5 N-terminal" evidence="6">
    <location>
        <begin position="24"/>
        <end position="80"/>
    </location>
</feature>
<keyword evidence="3 4" id="KW-0687">Ribonucleoprotein</keyword>
<dbReference type="NCBIfam" id="NF000585">
    <property type="entry name" value="PRK00010.1"/>
    <property type="match status" value="1"/>
</dbReference>
<evidence type="ECO:0000256" key="4">
    <source>
        <dbReference type="HAMAP-Rule" id="MF_01333"/>
    </source>
</evidence>
<feature type="domain" description="Large ribosomal subunit protein uL5 C-terminal" evidence="7">
    <location>
        <begin position="85"/>
        <end position="177"/>
    </location>
</feature>
<dbReference type="PANTHER" id="PTHR11994">
    <property type="entry name" value="60S RIBOSOMAL PROTEIN L11-RELATED"/>
    <property type="match status" value="1"/>
</dbReference>
<dbReference type="EMBL" id="JAUSWO010000001">
    <property type="protein sequence ID" value="MDQ0513622.1"/>
    <property type="molecule type" value="Genomic_DNA"/>
</dbReference>
<dbReference type="Pfam" id="PF00673">
    <property type="entry name" value="Ribosomal_L5_C"/>
    <property type="match status" value="1"/>
</dbReference>
<dbReference type="InterPro" id="IPR002132">
    <property type="entry name" value="Ribosomal_uL5"/>
</dbReference>
<dbReference type="SUPFAM" id="SSF55282">
    <property type="entry name" value="RL5-like"/>
    <property type="match status" value="1"/>
</dbReference>
<keyword evidence="2 4" id="KW-0689">Ribosomal protein</keyword>
<comment type="subunit">
    <text evidence="4">Part of the 50S ribosomal subunit; part of the 5S rRNA/L5/L18/L25 subcomplex. Contacts the 5S rRNA and the P site tRNA. Forms a bridge to the 30S subunit in the 70S ribosome.</text>
</comment>
<keyword evidence="4" id="KW-0699">rRNA-binding</keyword>
<keyword evidence="4" id="KW-0820">tRNA-binding</keyword>
<evidence type="ECO:0000256" key="1">
    <source>
        <dbReference type="ARBA" id="ARBA00008553"/>
    </source>
</evidence>
<sequence>MSHLKQKYKTEIVPALFKSLNLKSVMQVPRLEKIVINMGVGDGAADAKLLEAAVAELTIITNQKPVTTKAKKSIASYKIREGQAIGAKVTLRNANMWAFAEKLFNIALPRVRDFRGFSPSGFDGRGNFTLGIKEQTIFSEINYDLVKKIRGMDVTFVTSTNSDDQAYDLLLALGLPFIKKQKKEAN</sequence>
<gene>
    <name evidence="4" type="primary">rplE</name>
    <name evidence="8" type="ORF">J2Z62_000060</name>
</gene>
<dbReference type="InterPro" id="IPR022803">
    <property type="entry name" value="Ribosomal_uL5_dom_sf"/>
</dbReference>
<evidence type="ECO:0000256" key="5">
    <source>
        <dbReference type="RuleBase" id="RU003930"/>
    </source>
</evidence>
<dbReference type="InterPro" id="IPR020930">
    <property type="entry name" value="Ribosomal_uL5_bac-type"/>
</dbReference>
<reference evidence="8" key="1">
    <citation type="submission" date="2023-07" db="EMBL/GenBank/DDBJ databases">
        <title>Genomic Encyclopedia of Type Strains, Phase IV (KMG-IV): sequencing the most valuable type-strain genomes for metagenomic binning, comparative biology and taxonomic classification.</title>
        <authorList>
            <person name="Goeker M."/>
        </authorList>
    </citation>
    <scope>NUCLEOTIDE SEQUENCE [LARGE SCALE GENOMIC DNA]</scope>
    <source>
        <strain evidence="8">DSM 21204</strain>
    </source>
</reference>
<comment type="caution">
    <text evidence="8">The sequence shown here is derived from an EMBL/GenBank/DDBJ whole genome shotgun (WGS) entry which is preliminary data.</text>
</comment>
<keyword evidence="4" id="KW-0694">RNA-binding</keyword>
<accession>A0ABU0LY30</accession>
<keyword evidence="9" id="KW-1185">Reference proteome</keyword>
<dbReference type="Gene3D" id="3.30.1440.10">
    <property type="match status" value="1"/>
</dbReference>
<name>A0ABU0LY30_9BACT</name>
<dbReference type="InterPro" id="IPR031309">
    <property type="entry name" value="Ribosomal_uL5_C"/>
</dbReference>
<dbReference type="RefSeq" id="WP_307291521.1">
    <property type="nucleotide sequence ID" value="NZ_CP101809.1"/>
</dbReference>
<evidence type="ECO:0000313" key="8">
    <source>
        <dbReference type="EMBL" id="MDQ0513622.1"/>
    </source>
</evidence>
<protein>
    <recommendedName>
        <fullName evidence="4">Large ribosomal subunit protein uL5</fullName>
    </recommendedName>
</protein>
<dbReference type="GO" id="GO:0005840">
    <property type="term" value="C:ribosome"/>
    <property type="evidence" value="ECO:0007669"/>
    <property type="project" value="UniProtKB-KW"/>
</dbReference>
<comment type="function">
    <text evidence="4">This is 1 of the proteins that bind and probably mediate the attachment of the 5S RNA into the large ribosomal subunit, where it forms part of the central protuberance. In the 70S ribosome it contacts protein S13 of the 30S subunit (bridge B1b), connecting the 2 subunits; this bridge is implicated in subunit movement. Contacts the P site tRNA; the 5S rRNA and some of its associated proteins might help stabilize positioning of ribosome-bound tRNAs.</text>
</comment>
<evidence type="ECO:0000256" key="2">
    <source>
        <dbReference type="ARBA" id="ARBA00022980"/>
    </source>
</evidence>
<dbReference type="Pfam" id="PF00281">
    <property type="entry name" value="Ribosomal_L5"/>
    <property type="match status" value="1"/>
</dbReference>
<evidence type="ECO:0000259" key="7">
    <source>
        <dbReference type="Pfam" id="PF00673"/>
    </source>
</evidence>
<evidence type="ECO:0000256" key="3">
    <source>
        <dbReference type="ARBA" id="ARBA00023274"/>
    </source>
</evidence>
<comment type="similarity">
    <text evidence="1 4 5">Belongs to the universal ribosomal protein uL5 family.</text>
</comment>
<dbReference type="Proteomes" id="UP001240643">
    <property type="component" value="Unassembled WGS sequence"/>
</dbReference>
<dbReference type="PIRSF" id="PIRSF002161">
    <property type="entry name" value="Ribosomal_L5"/>
    <property type="match status" value="1"/>
</dbReference>
<organism evidence="8 9">
    <name type="scientific">Mycoplasmoides fastidiosum</name>
    <dbReference type="NCBI Taxonomy" id="92758"/>
    <lineage>
        <taxon>Bacteria</taxon>
        <taxon>Bacillati</taxon>
        <taxon>Mycoplasmatota</taxon>
        <taxon>Mycoplasmoidales</taxon>
        <taxon>Mycoplasmoidaceae</taxon>
        <taxon>Mycoplasmoides</taxon>
    </lineage>
</organism>